<reference evidence="2 3" key="1">
    <citation type="submission" date="2016-11" db="EMBL/GenBank/DDBJ databases">
        <authorList>
            <person name="Varghese N."/>
            <person name="Submissions S."/>
        </authorList>
    </citation>
    <scope>NUCLEOTIDE SEQUENCE [LARGE SCALE GENOMIC DNA]</scope>
    <source>
        <strain evidence="2 3">DSM 28249</strain>
    </source>
</reference>
<gene>
    <name evidence="2" type="ORF">SAMN05443432_10231</name>
</gene>
<keyword evidence="1" id="KW-0732">Signal</keyword>
<dbReference type="EMBL" id="FRCB01000002">
    <property type="protein sequence ID" value="SHL62204.1"/>
    <property type="molecule type" value="Genomic_DNA"/>
</dbReference>
<sequence>MRTTFGLVAALVLTGCTSVQDAGVARLGNAPVLGGGSYESGGGLTVAADVRERNGLAVVCGVWAQSLQQSVLSKGAEARVLGSGSVYIGDRAAVRGLLFMNEVAPADSYAGAMANCVQTDLRWSEADAAEPVTIRLPRQLIYRDADDDGVIEIYFEPTGPGAGETALLDTVIEGVRAKSGG</sequence>
<evidence type="ECO:0008006" key="4">
    <source>
        <dbReference type="Google" id="ProtNLM"/>
    </source>
</evidence>
<accession>A0A1M7C4R5</accession>
<feature type="chain" id="PRO_5012568028" description="Lipoprotein" evidence="1">
    <location>
        <begin position="22"/>
        <end position="181"/>
    </location>
</feature>
<feature type="signal peptide" evidence="1">
    <location>
        <begin position="1"/>
        <end position="21"/>
    </location>
</feature>
<evidence type="ECO:0000256" key="1">
    <source>
        <dbReference type="SAM" id="SignalP"/>
    </source>
</evidence>
<dbReference type="Proteomes" id="UP000322545">
    <property type="component" value="Unassembled WGS sequence"/>
</dbReference>
<name>A0A1M7C4R5_9RHOB</name>
<keyword evidence="3" id="KW-1185">Reference proteome</keyword>
<protein>
    <recommendedName>
        <fullName evidence="4">Lipoprotein</fullName>
    </recommendedName>
</protein>
<dbReference type="PROSITE" id="PS51257">
    <property type="entry name" value="PROKAR_LIPOPROTEIN"/>
    <property type="match status" value="1"/>
</dbReference>
<evidence type="ECO:0000313" key="2">
    <source>
        <dbReference type="EMBL" id="SHL62204.1"/>
    </source>
</evidence>
<organism evidence="2 3">
    <name type="scientific">Roseovarius litoreus</name>
    <dbReference type="NCBI Taxonomy" id="1155722"/>
    <lineage>
        <taxon>Bacteria</taxon>
        <taxon>Pseudomonadati</taxon>
        <taxon>Pseudomonadota</taxon>
        <taxon>Alphaproteobacteria</taxon>
        <taxon>Rhodobacterales</taxon>
        <taxon>Roseobacteraceae</taxon>
        <taxon>Roseovarius</taxon>
    </lineage>
</organism>
<evidence type="ECO:0000313" key="3">
    <source>
        <dbReference type="Proteomes" id="UP000322545"/>
    </source>
</evidence>
<dbReference type="AlphaFoldDB" id="A0A1M7C4R5"/>
<dbReference type="RefSeq" id="WP_149778425.1">
    <property type="nucleotide sequence ID" value="NZ_FRCB01000002.1"/>
</dbReference>
<proteinExistence type="predicted"/>